<evidence type="ECO:0000313" key="7">
    <source>
        <dbReference type="EMBL" id="CCA13984.1"/>
    </source>
</evidence>
<proteinExistence type="predicted"/>
<accession>F0VYW9</accession>
<keyword evidence="4 5" id="KW-0472">Membrane</keyword>
<evidence type="ECO:0000256" key="5">
    <source>
        <dbReference type="SAM" id="Phobius"/>
    </source>
</evidence>
<protein>
    <submittedName>
        <fullName evidence="7">AlNc14C1G120 protein</fullName>
    </submittedName>
</protein>
<reference evidence="7" key="2">
    <citation type="submission" date="2011-02" db="EMBL/GenBank/DDBJ databases">
        <authorList>
            <person name="MacLean D."/>
        </authorList>
    </citation>
    <scope>NUCLEOTIDE SEQUENCE</scope>
</reference>
<gene>
    <name evidence="7" type="primary">AlNc14C1G120</name>
    <name evidence="7" type="ORF">ALNC14_001270</name>
</gene>
<dbReference type="AlphaFoldDB" id="F0VYW9"/>
<evidence type="ECO:0000256" key="3">
    <source>
        <dbReference type="ARBA" id="ARBA00022989"/>
    </source>
</evidence>
<keyword evidence="2 5" id="KW-0812">Transmembrane</keyword>
<dbReference type="GO" id="GO:0016020">
    <property type="term" value="C:membrane"/>
    <property type="evidence" value="ECO:0007669"/>
    <property type="project" value="UniProtKB-SubCell"/>
</dbReference>
<reference evidence="7" key="1">
    <citation type="journal article" date="2011" name="PLoS Biol.">
        <title>Gene gain and loss during evolution of obligate parasitism in the white rust pathogen of Arabidopsis thaliana.</title>
        <authorList>
            <person name="Kemen E."/>
            <person name="Gardiner A."/>
            <person name="Schultz-Larsen T."/>
            <person name="Kemen A.C."/>
            <person name="Balmuth A.L."/>
            <person name="Robert-Seilaniantz A."/>
            <person name="Bailey K."/>
            <person name="Holub E."/>
            <person name="Studholme D.J."/>
            <person name="Maclean D."/>
            <person name="Jones J.D."/>
        </authorList>
    </citation>
    <scope>NUCLEOTIDE SEQUENCE</scope>
</reference>
<name>F0VYW9_9STRA</name>
<organism evidence="7">
    <name type="scientific">Albugo laibachii Nc14</name>
    <dbReference type="NCBI Taxonomy" id="890382"/>
    <lineage>
        <taxon>Eukaryota</taxon>
        <taxon>Sar</taxon>
        <taxon>Stramenopiles</taxon>
        <taxon>Oomycota</taxon>
        <taxon>Peronosporomycetes</taxon>
        <taxon>Albuginales</taxon>
        <taxon>Albuginaceae</taxon>
        <taxon>Albugo</taxon>
    </lineage>
</organism>
<feature type="transmembrane region" description="Helical" evidence="5">
    <location>
        <begin position="28"/>
        <end position="54"/>
    </location>
</feature>
<evidence type="ECO:0000259" key="6">
    <source>
        <dbReference type="Pfam" id="PF00916"/>
    </source>
</evidence>
<dbReference type="Pfam" id="PF00916">
    <property type="entry name" value="Sulfate_transp"/>
    <property type="match status" value="1"/>
</dbReference>
<sequence length="101" mass="10765">MTLIEKDTIAFTYVANLDPLIGLHPTGIFAIVISLFGGVPGTIAGAAGALAVVMPQSIGSLGLKEYFYSILGSYLYVAMLLAGFMQFLFGLLHLTYPNSFQ</sequence>
<dbReference type="InterPro" id="IPR011547">
    <property type="entry name" value="SLC26A/SulP_dom"/>
</dbReference>
<evidence type="ECO:0000256" key="1">
    <source>
        <dbReference type="ARBA" id="ARBA00004141"/>
    </source>
</evidence>
<feature type="transmembrane region" description="Helical" evidence="5">
    <location>
        <begin position="66"/>
        <end position="89"/>
    </location>
</feature>
<feature type="domain" description="SLC26A/SulP transporter" evidence="6">
    <location>
        <begin position="8"/>
        <end position="95"/>
    </location>
</feature>
<dbReference type="EMBL" id="FR824046">
    <property type="protein sequence ID" value="CCA13984.1"/>
    <property type="molecule type" value="Genomic_DNA"/>
</dbReference>
<keyword evidence="3 5" id="KW-1133">Transmembrane helix</keyword>
<evidence type="ECO:0000256" key="4">
    <source>
        <dbReference type="ARBA" id="ARBA00023136"/>
    </source>
</evidence>
<evidence type="ECO:0000256" key="2">
    <source>
        <dbReference type="ARBA" id="ARBA00022692"/>
    </source>
</evidence>
<comment type="subcellular location">
    <subcellularLocation>
        <location evidence="1">Membrane</location>
        <topology evidence="1">Multi-pass membrane protein</topology>
    </subcellularLocation>
</comment>
<dbReference type="HOGENOM" id="CLU_2296917_0_0_1"/>